<dbReference type="Proteomes" id="UP000218332">
    <property type="component" value="Unassembled WGS sequence"/>
</dbReference>
<sequence>MALVGSLLGNAFLLDRVYKWQEAWTEQILTTSVVERLYKQSGADTSYESVRNVVARELGEYEETRAREAGLDWPGPSARVIVIDGTKLIFDNGQYAGSKADLPAGLEHWRGNDPW</sequence>
<comment type="caution">
    <text evidence="1">The sequence shown here is derived from an EMBL/GenBank/DDBJ whole genome shotgun (WGS) entry which is preliminary data.</text>
</comment>
<accession>A0A2A2I1N4</accession>
<keyword evidence="2" id="KW-1185">Reference proteome</keyword>
<reference evidence="1 2" key="1">
    <citation type="submission" date="2017-07" db="EMBL/GenBank/DDBJ databases">
        <title>Tamlnaduibacter salinus (Mi-7) genome sequencing.</title>
        <authorList>
            <person name="Verma A."/>
            <person name="Krishnamurthi S."/>
        </authorList>
    </citation>
    <scope>NUCLEOTIDE SEQUENCE [LARGE SCALE GENOMIC DNA]</scope>
    <source>
        <strain evidence="1 2">Mi-7</strain>
    </source>
</reference>
<name>A0A2A2I1N4_9GAMM</name>
<organism evidence="1 2">
    <name type="scientific">Tamilnaduibacter salinus</name>
    <dbReference type="NCBI Taxonomy" id="1484056"/>
    <lineage>
        <taxon>Bacteria</taxon>
        <taxon>Pseudomonadati</taxon>
        <taxon>Pseudomonadota</taxon>
        <taxon>Gammaproteobacteria</taxon>
        <taxon>Pseudomonadales</taxon>
        <taxon>Marinobacteraceae</taxon>
        <taxon>Tamilnaduibacter</taxon>
    </lineage>
</organism>
<evidence type="ECO:0000313" key="2">
    <source>
        <dbReference type="Proteomes" id="UP000218332"/>
    </source>
</evidence>
<dbReference type="EMBL" id="NMPM01000083">
    <property type="protein sequence ID" value="PAV25035.1"/>
    <property type="molecule type" value="Genomic_DNA"/>
</dbReference>
<gene>
    <name evidence="1" type="ORF">CF392_13095</name>
</gene>
<protein>
    <submittedName>
        <fullName evidence="1">Uncharacterized protein</fullName>
    </submittedName>
</protein>
<evidence type="ECO:0000313" key="1">
    <source>
        <dbReference type="EMBL" id="PAV25035.1"/>
    </source>
</evidence>
<proteinExistence type="predicted"/>
<dbReference type="AlphaFoldDB" id="A0A2A2I1N4"/>